<dbReference type="STRING" id="280332.CQ12_11485"/>
<proteinExistence type="predicted"/>
<organism evidence="1 2">
    <name type="scientific">Bradyrhizobium jicamae</name>
    <dbReference type="NCBI Taxonomy" id="280332"/>
    <lineage>
        <taxon>Bacteria</taxon>
        <taxon>Pseudomonadati</taxon>
        <taxon>Pseudomonadota</taxon>
        <taxon>Alphaproteobacteria</taxon>
        <taxon>Hyphomicrobiales</taxon>
        <taxon>Nitrobacteraceae</taxon>
        <taxon>Bradyrhizobium</taxon>
    </lineage>
</organism>
<comment type="caution">
    <text evidence="1">The sequence shown here is derived from an EMBL/GenBank/DDBJ whole genome shotgun (WGS) entry which is preliminary data.</text>
</comment>
<sequence length="129" mass="14572">MTARNVQSRITKLEARSARPDEILVVWRMPDGDVAEALKGATFAKGDKVICAEWFGDSPPPEPRWYGDELRRAMPPGEYEQINRTIDHVAGNHQAKRDPGFAPFPSITEDRMKRMTDNELTHAILGVRT</sequence>
<dbReference type="OrthoDB" id="9826443at2"/>
<accession>A0A0R3LE82</accession>
<evidence type="ECO:0000313" key="2">
    <source>
        <dbReference type="Proteomes" id="UP000050863"/>
    </source>
</evidence>
<dbReference type="Proteomes" id="UP000050863">
    <property type="component" value="Unassembled WGS sequence"/>
</dbReference>
<dbReference type="RefSeq" id="WP_057836834.1">
    <property type="nucleotide sequence ID" value="NZ_LLXZ01000118.1"/>
</dbReference>
<evidence type="ECO:0000313" key="1">
    <source>
        <dbReference type="EMBL" id="KRR06201.1"/>
    </source>
</evidence>
<name>A0A0R3LE82_9BRAD</name>
<dbReference type="EMBL" id="LLXZ01000118">
    <property type="protein sequence ID" value="KRR06201.1"/>
    <property type="molecule type" value="Genomic_DNA"/>
</dbReference>
<gene>
    <name evidence="1" type="ORF">CQ12_11485</name>
</gene>
<protein>
    <submittedName>
        <fullName evidence="1">Uncharacterized protein</fullName>
    </submittedName>
</protein>
<reference evidence="1 2" key="1">
    <citation type="submission" date="2014-03" db="EMBL/GenBank/DDBJ databases">
        <title>Bradyrhizobium valentinum sp. nov., isolated from effective nodules of Lupinus mariae-josephae, a lupine endemic of basic-lime soils in Eastern Spain.</title>
        <authorList>
            <person name="Duran D."/>
            <person name="Rey L."/>
            <person name="Navarro A."/>
            <person name="Busquets A."/>
            <person name="Imperial J."/>
            <person name="Ruiz-Argueso T."/>
        </authorList>
    </citation>
    <scope>NUCLEOTIDE SEQUENCE [LARGE SCALE GENOMIC DNA]</scope>
    <source>
        <strain evidence="1 2">PAC68</strain>
    </source>
</reference>
<keyword evidence="2" id="KW-1185">Reference proteome</keyword>
<dbReference type="AlphaFoldDB" id="A0A0R3LE82"/>